<name>T0G9L2_9SPHN</name>
<reference evidence="1 2" key="1">
    <citation type="journal article" date="2013" name="Genome Announc.">
        <title>Draft Genome Sequence of Sphingobium quisquiliarum Strain P25T, a Novel Hexachlorocyclohexane (HCH)-Degrading Bacterium Isolated from an HCH Dumpsite.</title>
        <authorList>
            <person name="Kumar Singh A."/>
            <person name="Sangwan N."/>
            <person name="Sharma A."/>
            <person name="Gupta V."/>
            <person name="Khurana J.P."/>
            <person name="Lal R."/>
        </authorList>
    </citation>
    <scope>NUCLEOTIDE SEQUENCE [LARGE SCALE GENOMIC DNA]</scope>
    <source>
        <strain evidence="1 2">P25</strain>
    </source>
</reference>
<evidence type="ECO:0000313" key="2">
    <source>
        <dbReference type="Proteomes" id="UP000015525"/>
    </source>
</evidence>
<accession>T0G9L2</accession>
<evidence type="ECO:0000313" key="1">
    <source>
        <dbReference type="EMBL" id="EQB00446.1"/>
    </source>
</evidence>
<dbReference type="Proteomes" id="UP000015525">
    <property type="component" value="Unassembled WGS sequence"/>
</dbReference>
<gene>
    <name evidence="1" type="ORF">L288_18385</name>
</gene>
<dbReference type="AlphaFoldDB" id="T0G9L2"/>
<keyword evidence="2" id="KW-1185">Reference proteome</keyword>
<proteinExistence type="predicted"/>
<organism evidence="1 2">
    <name type="scientific">Sphingobium quisquiliarum P25</name>
    <dbReference type="NCBI Taxonomy" id="1329909"/>
    <lineage>
        <taxon>Bacteria</taxon>
        <taxon>Pseudomonadati</taxon>
        <taxon>Pseudomonadota</taxon>
        <taxon>Alphaproteobacteria</taxon>
        <taxon>Sphingomonadales</taxon>
        <taxon>Sphingomonadaceae</taxon>
        <taxon>Sphingobium</taxon>
    </lineage>
</organism>
<protein>
    <submittedName>
        <fullName evidence="1">Uncharacterized protein</fullName>
    </submittedName>
</protein>
<dbReference type="PATRIC" id="fig|1329909.3.peg.3541"/>
<comment type="caution">
    <text evidence="1">The sequence shown here is derived from an EMBL/GenBank/DDBJ whole genome shotgun (WGS) entry which is preliminary data.</text>
</comment>
<dbReference type="EMBL" id="ATHO01000158">
    <property type="protein sequence ID" value="EQB00446.1"/>
    <property type="molecule type" value="Genomic_DNA"/>
</dbReference>
<sequence>MAEAGAELIKYVGPEESETGYQNDATNVWRMMIDAMREDLSPQA</sequence>